<evidence type="ECO:0000256" key="2">
    <source>
        <dbReference type="SAM" id="SignalP"/>
    </source>
</evidence>
<dbReference type="InterPro" id="IPR011250">
    <property type="entry name" value="OMP/PagP_B-barrel"/>
</dbReference>
<evidence type="ECO:0000256" key="1">
    <source>
        <dbReference type="ARBA" id="ARBA00022729"/>
    </source>
</evidence>
<protein>
    <submittedName>
        <fullName evidence="4">Porin family protein</fullName>
    </submittedName>
</protein>
<dbReference type="SUPFAM" id="SSF56925">
    <property type="entry name" value="OMPA-like"/>
    <property type="match status" value="1"/>
</dbReference>
<dbReference type="InterPro" id="IPR027385">
    <property type="entry name" value="Beta-barrel_OMP"/>
</dbReference>
<evidence type="ECO:0000313" key="4">
    <source>
        <dbReference type="EMBL" id="MFC0634810.1"/>
    </source>
</evidence>
<dbReference type="EMBL" id="JBHLSW010000015">
    <property type="protein sequence ID" value="MFC0634810.1"/>
    <property type="molecule type" value="Genomic_DNA"/>
</dbReference>
<name>A0ABV6R5A9_9CAUL</name>
<evidence type="ECO:0000259" key="3">
    <source>
        <dbReference type="Pfam" id="PF13505"/>
    </source>
</evidence>
<dbReference type="Pfam" id="PF13505">
    <property type="entry name" value="OMP_b-brl"/>
    <property type="match status" value="1"/>
</dbReference>
<accession>A0ABV6R5A9</accession>
<sequence>MKNILLTAAALSLIAGAASAQSFQAPQTYGTIGYTQLDGGDGDLGAVTGRFGAKVSPWFGAEGEASIGVRDDDVDFGGVTGSVEHEWDAAVYGVAFVPVSERVELFGRLGYGTTEVSADLAGFEVTEDGESINYGAGANFFLDERNGIRADWTRRDFDGDDAEVDTYSLNYVRRF</sequence>
<feature type="domain" description="Outer membrane protein beta-barrel" evidence="3">
    <location>
        <begin position="7"/>
        <end position="175"/>
    </location>
</feature>
<keyword evidence="1 2" id="KW-0732">Signal</keyword>
<gene>
    <name evidence="4" type="ORF">ACFFGE_13095</name>
</gene>
<comment type="caution">
    <text evidence="4">The sequence shown here is derived from an EMBL/GenBank/DDBJ whole genome shotgun (WGS) entry which is preliminary data.</text>
</comment>
<keyword evidence="5" id="KW-1185">Reference proteome</keyword>
<feature type="signal peptide" evidence="2">
    <location>
        <begin position="1"/>
        <end position="20"/>
    </location>
</feature>
<reference evidence="4 5" key="1">
    <citation type="submission" date="2024-09" db="EMBL/GenBank/DDBJ databases">
        <authorList>
            <person name="Sun Q."/>
            <person name="Mori K."/>
        </authorList>
    </citation>
    <scope>NUCLEOTIDE SEQUENCE [LARGE SCALE GENOMIC DNA]</scope>
    <source>
        <strain evidence="4 5">NCAIM B.02621</strain>
    </source>
</reference>
<dbReference type="Gene3D" id="2.40.160.20">
    <property type="match status" value="1"/>
</dbReference>
<evidence type="ECO:0000313" key="5">
    <source>
        <dbReference type="Proteomes" id="UP001589906"/>
    </source>
</evidence>
<organism evidence="4 5">
    <name type="scientific">Brevundimonas balnearis</name>
    <dbReference type="NCBI Taxonomy" id="1572858"/>
    <lineage>
        <taxon>Bacteria</taxon>
        <taxon>Pseudomonadati</taxon>
        <taxon>Pseudomonadota</taxon>
        <taxon>Alphaproteobacteria</taxon>
        <taxon>Caulobacterales</taxon>
        <taxon>Caulobacteraceae</taxon>
        <taxon>Brevundimonas</taxon>
    </lineage>
</organism>
<feature type="chain" id="PRO_5046712394" evidence="2">
    <location>
        <begin position="21"/>
        <end position="175"/>
    </location>
</feature>
<dbReference type="RefSeq" id="WP_376836887.1">
    <property type="nucleotide sequence ID" value="NZ_JBHLSW010000015.1"/>
</dbReference>
<proteinExistence type="predicted"/>
<dbReference type="Proteomes" id="UP001589906">
    <property type="component" value="Unassembled WGS sequence"/>
</dbReference>